<dbReference type="PROSITE" id="PS50110">
    <property type="entry name" value="RESPONSE_REGULATORY"/>
    <property type="match status" value="1"/>
</dbReference>
<gene>
    <name evidence="9" type="ORF">SAMN06265348_103363</name>
</gene>
<dbReference type="SUPFAM" id="SSF55785">
    <property type="entry name" value="PYP-like sensor domain (PAS domain)"/>
    <property type="match status" value="1"/>
</dbReference>
<keyword evidence="10" id="KW-1185">Reference proteome</keyword>
<evidence type="ECO:0000313" key="9">
    <source>
        <dbReference type="EMBL" id="SMO56252.1"/>
    </source>
</evidence>
<feature type="domain" description="Histidine kinase" evidence="7">
    <location>
        <begin position="305"/>
        <end position="517"/>
    </location>
</feature>
<dbReference type="Pfam" id="PF02518">
    <property type="entry name" value="HATPase_c"/>
    <property type="match status" value="1"/>
</dbReference>
<keyword evidence="4" id="KW-0808">Transferase</keyword>
<name>A0A521C9W0_9SPHI</name>
<dbReference type="InterPro" id="IPR000014">
    <property type="entry name" value="PAS"/>
</dbReference>
<dbReference type="PANTHER" id="PTHR43304">
    <property type="entry name" value="PHYTOCHROME-LIKE PROTEIN CPH1"/>
    <property type="match status" value="1"/>
</dbReference>
<dbReference type="Gene3D" id="1.10.287.130">
    <property type="match status" value="1"/>
</dbReference>
<dbReference type="Pfam" id="PF00512">
    <property type="entry name" value="HisKA"/>
    <property type="match status" value="1"/>
</dbReference>
<evidence type="ECO:0000256" key="1">
    <source>
        <dbReference type="ARBA" id="ARBA00000085"/>
    </source>
</evidence>
<dbReference type="CDD" id="cd00130">
    <property type="entry name" value="PAS"/>
    <property type="match status" value="1"/>
</dbReference>
<dbReference type="RefSeq" id="WP_142527540.1">
    <property type="nucleotide sequence ID" value="NZ_CBCSJO010000004.1"/>
</dbReference>
<protein>
    <recommendedName>
        <fullName evidence="2">histidine kinase</fullName>
        <ecNumber evidence="2">2.7.13.3</ecNumber>
    </recommendedName>
</protein>
<dbReference type="Gene3D" id="3.30.565.10">
    <property type="entry name" value="Histidine kinase-like ATPase, C-terminal domain"/>
    <property type="match status" value="1"/>
</dbReference>
<dbReference type="Gene3D" id="3.40.50.2300">
    <property type="match status" value="1"/>
</dbReference>
<evidence type="ECO:0000256" key="6">
    <source>
        <dbReference type="PROSITE-ProRule" id="PRU00169"/>
    </source>
</evidence>
<dbReference type="EC" id="2.7.13.3" evidence="2"/>
<evidence type="ECO:0000256" key="5">
    <source>
        <dbReference type="ARBA" id="ARBA00022777"/>
    </source>
</evidence>
<dbReference type="SUPFAM" id="SSF55874">
    <property type="entry name" value="ATPase domain of HSP90 chaperone/DNA topoisomerase II/histidine kinase"/>
    <property type="match status" value="1"/>
</dbReference>
<evidence type="ECO:0000256" key="3">
    <source>
        <dbReference type="ARBA" id="ARBA00022553"/>
    </source>
</evidence>
<evidence type="ECO:0000256" key="2">
    <source>
        <dbReference type="ARBA" id="ARBA00012438"/>
    </source>
</evidence>
<sequence length="519" mass="59064">MNKRPKILYLQHHVRDTGPLLEILEELAPTYQYLAVQTLEEYVSLLQDFRPDIILADEDLDVVPPREALGILQAQEADVPFIVICSVAREDEALELLKAGAVDYVLKEKPQRLFYVLYNQAIRLRAISNMEQAVREKERLYKRNLADTTALKISEKQILKSKANLRALFDHTDTAYILVNDTLKVVSYNIPAQKLRDKFGYSELSIGGDILDYFPAGRKSEITNIIQRVLNGENVSYHTTFADAEGEDFWYSIKWITVANDEDQNWGLILSIRDITTSKTTAMALAQTNAELSKRNKSLEQFTYIVSHNLLAPVANIMGITELLADPSENQHDELVNGLRTSIKTMDTILKDLSQTLQVKDQVNKKKEEVFFRQLVEEITFSINNLMIAEEVTIHCDFEALQSFYTVRGYLYSVFYNITLNSIKYRRPEAAPEIIIKSAIVKDQLLLTFEDNGKGIDMQKNGAHLFSLYKRFDTTTDGKGMGMFMVKTQIEELGGNIYVESQVGSGTKIMISLPVVKKD</sequence>
<dbReference type="SMART" id="SM00387">
    <property type="entry name" value="HATPase_c"/>
    <property type="match status" value="1"/>
</dbReference>
<dbReference type="InterPro" id="IPR003594">
    <property type="entry name" value="HATPase_dom"/>
</dbReference>
<evidence type="ECO:0000313" key="10">
    <source>
        <dbReference type="Proteomes" id="UP000320300"/>
    </source>
</evidence>
<organism evidence="9 10">
    <name type="scientific">Pedobacter westerhofensis</name>
    <dbReference type="NCBI Taxonomy" id="425512"/>
    <lineage>
        <taxon>Bacteria</taxon>
        <taxon>Pseudomonadati</taxon>
        <taxon>Bacteroidota</taxon>
        <taxon>Sphingobacteriia</taxon>
        <taxon>Sphingobacteriales</taxon>
        <taxon>Sphingobacteriaceae</taxon>
        <taxon>Pedobacter</taxon>
    </lineage>
</organism>
<dbReference type="Pfam" id="PF13426">
    <property type="entry name" value="PAS_9"/>
    <property type="match status" value="1"/>
</dbReference>
<evidence type="ECO:0000256" key="4">
    <source>
        <dbReference type="ARBA" id="ARBA00022679"/>
    </source>
</evidence>
<dbReference type="Pfam" id="PF00072">
    <property type="entry name" value="Response_reg"/>
    <property type="match status" value="1"/>
</dbReference>
<dbReference type="OrthoDB" id="9766459at2"/>
<dbReference type="InterPro" id="IPR004358">
    <property type="entry name" value="Sig_transdc_His_kin-like_C"/>
</dbReference>
<dbReference type="InterPro" id="IPR035965">
    <property type="entry name" value="PAS-like_dom_sf"/>
</dbReference>
<dbReference type="AlphaFoldDB" id="A0A521C9W0"/>
<dbReference type="CDD" id="cd00082">
    <property type="entry name" value="HisKA"/>
    <property type="match status" value="1"/>
</dbReference>
<feature type="domain" description="Response regulatory" evidence="8">
    <location>
        <begin position="6"/>
        <end position="122"/>
    </location>
</feature>
<accession>A0A521C9W0</accession>
<dbReference type="SUPFAM" id="SSF52172">
    <property type="entry name" value="CheY-like"/>
    <property type="match status" value="1"/>
</dbReference>
<dbReference type="InterPro" id="IPR003661">
    <property type="entry name" value="HisK_dim/P_dom"/>
</dbReference>
<dbReference type="Gene3D" id="3.30.450.20">
    <property type="entry name" value="PAS domain"/>
    <property type="match status" value="1"/>
</dbReference>
<dbReference type="NCBIfam" id="TIGR00229">
    <property type="entry name" value="sensory_box"/>
    <property type="match status" value="1"/>
</dbReference>
<keyword evidence="3 6" id="KW-0597">Phosphoprotein</keyword>
<dbReference type="SUPFAM" id="SSF47384">
    <property type="entry name" value="Homodimeric domain of signal transducing histidine kinase"/>
    <property type="match status" value="1"/>
</dbReference>
<dbReference type="PANTHER" id="PTHR43304:SF1">
    <property type="entry name" value="PAC DOMAIN-CONTAINING PROTEIN"/>
    <property type="match status" value="1"/>
</dbReference>
<dbReference type="CDD" id="cd00156">
    <property type="entry name" value="REC"/>
    <property type="match status" value="1"/>
</dbReference>
<dbReference type="Proteomes" id="UP000320300">
    <property type="component" value="Unassembled WGS sequence"/>
</dbReference>
<dbReference type="EMBL" id="FXTN01000003">
    <property type="protein sequence ID" value="SMO56252.1"/>
    <property type="molecule type" value="Genomic_DNA"/>
</dbReference>
<dbReference type="PRINTS" id="PR00344">
    <property type="entry name" value="BCTRLSENSOR"/>
</dbReference>
<evidence type="ECO:0000259" key="7">
    <source>
        <dbReference type="PROSITE" id="PS50109"/>
    </source>
</evidence>
<dbReference type="InterPro" id="IPR005467">
    <property type="entry name" value="His_kinase_dom"/>
</dbReference>
<dbReference type="InterPro" id="IPR052162">
    <property type="entry name" value="Sensor_kinase/Photoreceptor"/>
</dbReference>
<feature type="modified residue" description="4-aspartylphosphate" evidence="6">
    <location>
        <position position="57"/>
    </location>
</feature>
<dbReference type="InterPro" id="IPR011006">
    <property type="entry name" value="CheY-like_superfamily"/>
</dbReference>
<reference evidence="9 10" key="1">
    <citation type="submission" date="2017-05" db="EMBL/GenBank/DDBJ databases">
        <authorList>
            <person name="Varghese N."/>
            <person name="Submissions S."/>
        </authorList>
    </citation>
    <scope>NUCLEOTIDE SEQUENCE [LARGE SCALE GENOMIC DNA]</scope>
    <source>
        <strain evidence="9 10">DSM 19036</strain>
    </source>
</reference>
<proteinExistence type="predicted"/>
<dbReference type="PROSITE" id="PS50109">
    <property type="entry name" value="HIS_KIN"/>
    <property type="match status" value="1"/>
</dbReference>
<dbReference type="InterPro" id="IPR036890">
    <property type="entry name" value="HATPase_C_sf"/>
</dbReference>
<dbReference type="GO" id="GO:0000155">
    <property type="term" value="F:phosphorelay sensor kinase activity"/>
    <property type="evidence" value="ECO:0007669"/>
    <property type="project" value="InterPro"/>
</dbReference>
<dbReference type="SMART" id="SM00388">
    <property type="entry name" value="HisKA"/>
    <property type="match status" value="1"/>
</dbReference>
<dbReference type="InterPro" id="IPR001789">
    <property type="entry name" value="Sig_transdc_resp-reg_receiver"/>
</dbReference>
<evidence type="ECO:0000259" key="8">
    <source>
        <dbReference type="PROSITE" id="PS50110"/>
    </source>
</evidence>
<comment type="catalytic activity">
    <reaction evidence="1">
        <text>ATP + protein L-histidine = ADP + protein N-phospho-L-histidine.</text>
        <dbReference type="EC" id="2.7.13.3"/>
    </reaction>
</comment>
<dbReference type="InterPro" id="IPR036097">
    <property type="entry name" value="HisK_dim/P_sf"/>
</dbReference>
<keyword evidence="5" id="KW-0418">Kinase</keyword>